<dbReference type="PRINTS" id="PR00099">
    <property type="entry name" value="CPSGATASE"/>
</dbReference>
<dbReference type="GO" id="GO:0005829">
    <property type="term" value="C:cytosol"/>
    <property type="evidence" value="ECO:0007669"/>
    <property type="project" value="TreeGrafter"/>
</dbReference>
<dbReference type="GO" id="GO:0016740">
    <property type="term" value="F:transferase activity"/>
    <property type="evidence" value="ECO:0007669"/>
    <property type="project" value="UniProtKB-KW"/>
</dbReference>
<feature type="domain" description="Glutamine amidotransferase" evidence="2">
    <location>
        <begin position="4"/>
        <end position="188"/>
    </location>
</feature>
<dbReference type="RefSeq" id="WP_013045105.1">
    <property type="nucleotide sequence ID" value="NC_014010.1"/>
</dbReference>
<dbReference type="OrthoDB" id="9803598at2"/>
<accession>D5BPJ3</accession>
<dbReference type="EMBL" id="CP001751">
    <property type="protein sequence ID" value="ADE38475.1"/>
    <property type="molecule type" value="Genomic_DNA"/>
</dbReference>
<dbReference type="PRINTS" id="PR00096">
    <property type="entry name" value="GATASE"/>
</dbReference>
<gene>
    <name evidence="3" type="ordered locus">SAR116_0232</name>
</gene>
<keyword evidence="1 3" id="KW-0315">Glutamine amidotransferase</keyword>
<keyword evidence="3" id="KW-0456">Lyase</keyword>
<dbReference type="STRING" id="488538.SAR116_0232"/>
<dbReference type="CDD" id="cd01743">
    <property type="entry name" value="GATase1_Anthranilate_Synthase"/>
    <property type="match status" value="1"/>
</dbReference>
<keyword evidence="3" id="KW-0808">Transferase</keyword>
<dbReference type="SUPFAM" id="SSF52317">
    <property type="entry name" value="Class I glutamine amidotransferase-like"/>
    <property type="match status" value="1"/>
</dbReference>
<dbReference type="KEGG" id="apb:SAR116_0232"/>
<evidence type="ECO:0000313" key="3">
    <source>
        <dbReference type="EMBL" id="ADE38475.1"/>
    </source>
</evidence>
<evidence type="ECO:0000256" key="1">
    <source>
        <dbReference type="ARBA" id="ARBA00022962"/>
    </source>
</evidence>
<dbReference type="GO" id="GO:0000162">
    <property type="term" value="P:L-tryptophan biosynthetic process"/>
    <property type="evidence" value="ECO:0007669"/>
    <property type="project" value="TreeGrafter"/>
</dbReference>
<evidence type="ECO:0000313" key="4">
    <source>
        <dbReference type="Proteomes" id="UP000007460"/>
    </source>
</evidence>
<dbReference type="PANTHER" id="PTHR43418:SF4">
    <property type="entry name" value="MULTIFUNCTIONAL TRYPTOPHAN BIOSYNTHESIS PROTEIN"/>
    <property type="match status" value="1"/>
</dbReference>
<organism evidence="3 4">
    <name type="scientific">Puniceispirillum marinum (strain IMCC1322)</name>
    <dbReference type="NCBI Taxonomy" id="488538"/>
    <lineage>
        <taxon>Bacteria</taxon>
        <taxon>Pseudomonadati</taxon>
        <taxon>Pseudomonadota</taxon>
        <taxon>Alphaproteobacteria</taxon>
        <taxon>Candidatus Puniceispirillales</taxon>
        <taxon>Candidatus Puniceispirillaceae</taxon>
        <taxon>Candidatus Puniceispirillum</taxon>
    </lineage>
</organism>
<dbReference type="InterPro" id="IPR050472">
    <property type="entry name" value="Anth_synth/Amidotransfase"/>
</dbReference>
<dbReference type="Pfam" id="PF00117">
    <property type="entry name" value="GATase"/>
    <property type="match status" value="1"/>
</dbReference>
<dbReference type="NCBIfam" id="TIGR00566">
    <property type="entry name" value="trpG_papA"/>
    <property type="match status" value="1"/>
</dbReference>
<dbReference type="PROSITE" id="PS51273">
    <property type="entry name" value="GATASE_TYPE_1"/>
    <property type="match status" value="1"/>
</dbReference>
<reference evidence="3 4" key="1">
    <citation type="journal article" date="2010" name="J. Bacteriol.">
        <title>Complete genome sequence of "Candidatus Puniceispirillum marinum" IMCC1322, a representative of the SAR116 clade in the Alphaproteobacteria.</title>
        <authorList>
            <person name="Oh H.M."/>
            <person name="Kwon K.K."/>
            <person name="Kang I."/>
            <person name="Kang S.G."/>
            <person name="Lee J.H."/>
            <person name="Kim S.J."/>
            <person name="Cho J.C."/>
        </authorList>
    </citation>
    <scope>NUCLEOTIDE SEQUENCE [LARGE SCALE GENOMIC DNA]</scope>
    <source>
        <strain evidence="3 4">IMCC1322</strain>
    </source>
</reference>
<proteinExistence type="predicted"/>
<sequence length="196" mass="21109">MISIIDNYDSFTYIIAQYFAATGMPVEVRKNDVATVQTVIDSAPIGVVLSPGPGRPEDSGNSFDILAAIRGRVPVLGICLGHQIIARSMGVEVTAAARISHGKASAITHHGKGLFTNIKQNTKVGRYHSLSIDKNTINKSLSIVAETADDIAETMAVEDLSAHIYGVQFHPESIMTEDGMTMIKNFVHICRNAKLS</sequence>
<dbReference type="MEROPS" id="C26.959"/>
<keyword evidence="4" id="KW-1185">Reference proteome</keyword>
<dbReference type="InterPro" id="IPR029062">
    <property type="entry name" value="Class_I_gatase-like"/>
</dbReference>
<dbReference type="GO" id="GO:0004049">
    <property type="term" value="F:anthranilate synthase activity"/>
    <property type="evidence" value="ECO:0007669"/>
    <property type="project" value="UniProtKB-EC"/>
</dbReference>
<protein>
    <submittedName>
        <fullName evidence="3">Glutamine amidotransferase of anthranilate synthase</fullName>
        <ecNumber evidence="3">4.1.3.27</ecNumber>
    </submittedName>
</protein>
<dbReference type="InterPro" id="IPR006221">
    <property type="entry name" value="TrpG/PapA_dom"/>
</dbReference>
<dbReference type="eggNOG" id="COG0512">
    <property type="taxonomic scope" value="Bacteria"/>
</dbReference>
<dbReference type="Gene3D" id="3.40.50.880">
    <property type="match status" value="1"/>
</dbReference>
<dbReference type="HOGENOM" id="CLU_014340_1_2_5"/>
<evidence type="ECO:0000259" key="2">
    <source>
        <dbReference type="Pfam" id="PF00117"/>
    </source>
</evidence>
<dbReference type="AlphaFoldDB" id="D5BPJ3"/>
<dbReference type="FunFam" id="3.40.50.880:FF:000003">
    <property type="entry name" value="Anthranilate synthase component II"/>
    <property type="match status" value="1"/>
</dbReference>
<dbReference type="EC" id="4.1.3.27" evidence="3"/>
<dbReference type="Proteomes" id="UP000007460">
    <property type="component" value="Chromosome"/>
</dbReference>
<dbReference type="PRINTS" id="PR00097">
    <property type="entry name" value="ANTSNTHASEII"/>
</dbReference>
<dbReference type="InterPro" id="IPR017926">
    <property type="entry name" value="GATASE"/>
</dbReference>
<dbReference type="PANTHER" id="PTHR43418">
    <property type="entry name" value="MULTIFUNCTIONAL TRYPTOPHAN BIOSYNTHESIS PROTEIN-RELATED"/>
    <property type="match status" value="1"/>
</dbReference>
<name>D5BPJ3_PUNMI</name>